<keyword evidence="1 3" id="KW-0805">Transcription regulation</keyword>
<feature type="region of interest" description="Disordered" evidence="4">
    <location>
        <begin position="39"/>
        <end position="58"/>
    </location>
</feature>
<sequence>HFENHHHGSSSNPTETPSSMQPNGSAANFFSKELNFSDFALKNPHHPPAPPHQLFKPESCDMLNFGESKRVNKNLTGATSRGSNNDEGMLSFSSAAAPKSNGVLNGGVDSDHSDLEASIREAESSRVVEPEPGKKPRKRGRKPANGREEPLNHVEAERQRREKLNQRFY</sequence>
<reference evidence="6" key="1">
    <citation type="submission" date="2014-05" db="EMBL/GenBank/DDBJ databases">
        <authorList>
            <person name="Luo P."/>
            <person name="Zeng L."/>
        </authorList>
    </citation>
    <scope>NUCLEOTIDE SEQUENCE</scope>
</reference>
<protein>
    <recommendedName>
        <fullName evidence="3">Transcription factor</fullName>
        <shortName evidence="3">bHLH transcription factor</shortName>
    </recommendedName>
    <alternativeName>
        <fullName evidence="3">Basic helix-loop-helix protein</fullName>
    </alternativeName>
</protein>
<proteinExistence type="evidence at transcript level"/>
<feature type="region of interest" description="Disordered" evidence="4">
    <location>
        <begin position="71"/>
        <end position="169"/>
    </location>
</feature>
<dbReference type="EMBL" id="KJ879935">
    <property type="protein sequence ID" value="AIU39023.1"/>
    <property type="molecule type" value="mRNA"/>
</dbReference>
<dbReference type="PANTHER" id="PTHR11514:SF43">
    <property type="entry name" value="TRANSCRIPTION FACTOR MYC2"/>
    <property type="match status" value="1"/>
</dbReference>
<feature type="non-terminal residue" evidence="6">
    <location>
        <position position="1"/>
    </location>
</feature>
<evidence type="ECO:0000313" key="6">
    <source>
        <dbReference type="EMBL" id="AIU39023.1"/>
    </source>
</evidence>
<name>A0A097P5Y7_NARTA</name>
<dbReference type="InterPro" id="IPR045084">
    <property type="entry name" value="AIB/MYC-like"/>
</dbReference>
<feature type="compositionally biased region" description="Polar residues" evidence="4">
    <location>
        <begin position="9"/>
        <end position="28"/>
    </location>
</feature>
<gene>
    <name evidence="6" type="primary">bHLH</name>
</gene>
<accession>A0A097P5Y7</accession>
<dbReference type="GO" id="GO:0046983">
    <property type="term" value="F:protein dimerization activity"/>
    <property type="evidence" value="ECO:0007669"/>
    <property type="project" value="InterPro"/>
</dbReference>
<feature type="domain" description="BHLH" evidence="5">
    <location>
        <begin position="148"/>
        <end position="169"/>
    </location>
</feature>
<feature type="compositionally biased region" description="Basic residues" evidence="4">
    <location>
        <begin position="135"/>
        <end position="144"/>
    </location>
</feature>
<feature type="compositionally biased region" description="Basic and acidic residues" evidence="4">
    <location>
        <begin position="109"/>
        <end position="134"/>
    </location>
</feature>
<dbReference type="GO" id="GO:0000976">
    <property type="term" value="F:transcription cis-regulatory region binding"/>
    <property type="evidence" value="ECO:0007669"/>
    <property type="project" value="TreeGrafter"/>
</dbReference>
<feature type="region of interest" description="Disordered" evidence="4">
    <location>
        <begin position="1"/>
        <end position="28"/>
    </location>
</feature>
<evidence type="ECO:0000259" key="5">
    <source>
        <dbReference type="PROSITE" id="PS50888"/>
    </source>
</evidence>
<dbReference type="PANTHER" id="PTHR11514">
    <property type="entry name" value="MYC"/>
    <property type="match status" value="1"/>
</dbReference>
<feature type="compositionally biased region" description="Polar residues" evidence="4">
    <location>
        <begin position="73"/>
        <end position="94"/>
    </location>
</feature>
<dbReference type="PROSITE" id="PS50888">
    <property type="entry name" value="BHLH"/>
    <property type="match status" value="1"/>
</dbReference>
<feature type="non-terminal residue" evidence="6">
    <location>
        <position position="169"/>
    </location>
</feature>
<organism evidence="6">
    <name type="scientific">Narcissus tazetta subsp. chinensis</name>
    <dbReference type="NCBI Taxonomy" id="391288"/>
    <lineage>
        <taxon>Eukaryota</taxon>
        <taxon>Viridiplantae</taxon>
        <taxon>Streptophyta</taxon>
        <taxon>Embryophyta</taxon>
        <taxon>Tracheophyta</taxon>
        <taxon>Spermatophyta</taxon>
        <taxon>Magnoliopsida</taxon>
        <taxon>Liliopsida</taxon>
        <taxon>Asparagales</taxon>
        <taxon>Amaryllidaceae</taxon>
        <taxon>Amaryllidoideae</taxon>
        <taxon>Narcissus</taxon>
    </lineage>
</organism>
<dbReference type="InterPro" id="IPR011598">
    <property type="entry name" value="bHLH_dom"/>
</dbReference>
<dbReference type="GO" id="GO:0005634">
    <property type="term" value="C:nucleus"/>
    <property type="evidence" value="ECO:0007669"/>
    <property type="project" value="UniProtKB-SubCell"/>
</dbReference>
<evidence type="ECO:0000256" key="1">
    <source>
        <dbReference type="ARBA" id="ARBA00023015"/>
    </source>
</evidence>
<comment type="subcellular location">
    <subcellularLocation>
        <location evidence="3">Nucleus</location>
    </subcellularLocation>
</comment>
<dbReference type="GO" id="GO:0003700">
    <property type="term" value="F:DNA-binding transcription factor activity"/>
    <property type="evidence" value="ECO:0007669"/>
    <property type="project" value="InterPro"/>
</dbReference>
<keyword evidence="2 3" id="KW-0804">Transcription</keyword>
<feature type="compositionally biased region" description="Basic and acidic residues" evidence="4">
    <location>
        <begin position="145"/>
        <end position="169"/>
    </location>
</feature>
<dbReference type="AlphaFoldDB" id="A0A097P5Y7"/>
<evidence type="ECO:0000256" key="4">
    <source>
        <dbReference type="SAM" id="MobiDB-lite"/>
    </source>
</evidence>
<evidence type="ECO:0000256" key="3">
    <source>
        <dbReference type="RuleBase" id="RU369104"/>
    </source>
</evidence>
<evidence type="ECO:0000256" key="2">
    <source>
        <dbReference type="ARBA" id="ARBA00023163"/>
    </source>
</evidence>
<keyword evidence="3" id="KW-0539">Nucleus</keyword>